<dbReference type="SUPFAM" id="SSF103025">
    <property type="entry name" value="Folate-binding domain"/>
    <property type="match status" value="1"/>
</dbReference>
<gene>
    <name evidence="8" type="primary">CAF17</name>
    <name evidence="8" type="ORF">SLS62_004525</name>
</gene>
<dbReference type="InterPro" id="IPR045179">
    <property type="entry name" value="YgfZ/GcvT"/>
</dbReference>
<comment type="caution">
    <text evidence="8">The sequence shown here is derived from an EMBL/GenBank/DDBJ whole genome shotgun (WGS) entry which is preliminary data.</text>
</comment>
<evidence type="ECO:0000256" key="1">
    <source>
        <dbReference type="ARBA" id="ARBA00004305"/>
    </source>
</evidence>
<dbReference type="NCBIfam" id="TIGR03317">
    <property type="entry name" value="ygfZ_signature"/>
    <property type="match status" value="1"/>
</dbReference>
<dbReference type="GO" id="GO:0016226">
    <property type="term" value="P:iron-sulfur cluster assembly"/>
    <property type="evidence" value="ECO:0007669"/>
    <property type="project" value="TreeGrafter"/>
</dbReference>
<dbReference type="PANTHER" id="PTHR22602:SF0">
    <property type="entry name" value="TRANSFERASE CAF17, MITOCHONDRIAL-RELATED"/>
    <property type="match status" value="1"/>
</dbReference>
<evidence type="ECO:0000313" key="8">
    <source>
        <dbReference type="EMBL" id="KAK7753450.1"/>
    </source>
</evidence>
<sequence>MQVFPRHTAAAVRPTGMARTAAAAAGGLITRSRFVCPTYHHHQQQQQQQQQQRALFSSTPAPRQTETDSPSPSPSPLSPPPPPRSGYAHLTSRQLISVSGATAPQFLQGLITSSLVSSSGPSAPGVYSGFLNTKGRVLQDVFVYPDALRVGVAADDDDSTTPAFLIEVDADQAAELARHMRRYMLRNKLKIRVLDPEGAGGCAVWQVWDDDGGGDAADGGSGSTSSRLESLLLPSNGNTNAKNAIVLRDDRCPGHGYRVLSSTQPSSLSSLSSPSADGGLPLPAPVADRLGAAIPGFEPASDASYRVRRYLRGVAEGQAEILHGAALPLEANLDLMGGIDFRKGCYVGQELTIRTKHRGVVRKRILPCVLYEDNDETPPPETLEYRPDFALRRPVGGGGEGDGVAAAQNIPADVDIGRYAETGRSLGNWMRGVGNVGLALIRLQSMTDVQLPGEVATAPFDTSREFMIRWAPEGGGLVKVKAFVPEWLRRRLDESYKTHGSSSTSSR</sequence>
<dbReference type="AlphaFoldDB" id="A0AAN9UR21"/>
<evidence type="ECO:0000256" key="4">
    <source>
        <dbReference type="ARBA" id="ARBA00093447"/>
    </source>
</evidence>
<accession>A0AAN9UR21</accession>
<protein>
    <recommendedName>
        <fullName evidence="5">Iron-sulfur cluster assembly factor IBA57 homolog, mitochondrial</fullName>
    </recommendedName>
</protein>
<feature type="region of interest" description="Disordered" evidence="6">
    <location>
        <begin position="39"/>
        <end position="88"/>
    </location>
</feature>
<keyword evidence="9" id="KW-1185">Reference proteome</keyword>
<evidence type="ECO:0000256" key="5">
    <source>
        <dbReference type="ARBA" id="ARBA00093637"/>
    </source>
</evidence>
<evidence type="ECO:0000313" key="9">
    <source>
        <dbReference type="Proteomes" id="UP001320420"/>
    </source>
</evidence>
<evidence type="ECO:0000256" key="3">
    <source>
        <dbReference type="ARBA" id="ARBA00023128"/>
    </source>
</evidence>
<feature type="region of interest" description="Disordered" evidence="6">
    <location>
        <begin position="258"/>
        <end position="282"/>
    </location>
</feature>
<feature type="compositionally biased region" description="Low complexity" evidence="6">
    <location>
        <begin position="260"/>
        <end position="281"/>
    </location>
</feature>
<evidence type="ECO:0000259" key="7">
    <source>
        <dbReference type="Pfam" id="PF25455"/>
    </source>
</evidence>
<feature type="compositionally biased region" description="Polar residues" evidence="6">
    <location>
        <begin position="53"/>
        <end position="68"/>
    </location>
</feature>
<comment type="subcellular location">
    <subcellularLocation>
        <location evidence="1">Mitochondrion matrix</location>
    </subcellularLocation>
</comment>
<dbReference type="Pfam" id="PF25455">
    <property type="entry name" value="Beta-barrel_CAF17_C"/>
    <property type="match status" value="1"/>
</dbReference>
<organism evidence="8 9">
    <name type="scientific">Diatrype stigma</name>
    <dbReference type="NCBI Taxonomy" id="117547"/>
    <lineage>
        <taxon>Eukaryota</taxon>
        <taxon>Fungi</taxon>
        <taxon>Dikarya</taxon>
        <taxon>Ascomycota</taxon>
        <taxon>Pezizomycotina</taxon>
        <taxon>Sordariomycetes</taxon>
        <taxon>Xylariomycetidae</taxon>
        <taxon>Xylariales</taxon>
        <taxon>Diatrypaceae</taxon>
        <taxon>Diatrype</taxon>
    </lineage>
</organism>
<dbReference type="InterPro" id="IPR017703">
    <property type="entry name" value="YgfZ/GCV_T_CS"/>
</dbReference>
<proteinExistence type="inferred from homology"/>
<dbReference type="Proteomes" id="UP001320420">
    <property type="component" value="Unassembled WGS sequence"/>
</dbReference>
<feature type="domain" description="CAF17 C-terminal" evidence="7">
    <location>
        <begin position="406"/>
        <end position="489"/>
    </location>
</feature>
<feature type="region of interest" description="Disordered" evidence="6">
    <location>
        <begin position="215"/>
        <end position="235"/>
    </location>
</feature>
<keyword evidence="2" id="KW-0809">Transit peptide</keyword>
<feature type="compositionally biased region" description="Pro residues" evidence="6">
    <location>
        <begin position="71"/>
        <end position="84"/>
    </location>
</feature>
<comment type="similarity">
    <text evidence="4">Belongs to the GcvT family. CAF17/IBA57 subfamily.</text>
</comment>
<dbReference type="InterPro" id="IPR027266">
    <property type="entry name" value="TrmE/GcvT-like"/>
</dbReference>
<evidence type="ECO:0000256" key="2">
    <source>
        <dbReference type="ARBA" id="ARBA00022946"/>
    </source>
</evidence>
<dbReference type="PANTHER" id="PTHR22602">
    <property type="entry name" value="TRANSFERASE CAF17, MITOCHONDRIAL-RELATED"/>
    <property type="match status" value="1"/>
</dbReference>
<dbReference type="GO" id="GO:0005759">
    <property type="term" value="C:mitochondrial matrix"/>
    <property type="evidence" value="ECO:0007669"/>
    <property type="project" value="UniProtKB-SubCell"/>
</dbReference>
<feature type="compositionally biased region" description="Polar residues" evidence="6">
    <location>
        <begin position="224"/>
        <end position="235"/>
    </location>
</feature>
<dbReference type="InterPro" id="IPR057460">
    <property type="entry name" value="CAF17_C"/>
</dbReference>
<dbReference type="EMBL" id="JAKJXP020000028">
    <property type="protein sequence ID" value="KAK7753450.1"/>
    <property type="molecule type" value="Genomic_DNA"/>
</dbReference>
<keyword evidence="3" id="KW-0496">Mitochondrion</keyword>
<evidence type="ECO:0000256" key="6">
    <source>
        <dbReference type="SAM" id="MobiDB-lite"/>
    </source>
</evidence>
<name>A0AAN9UR21_9PEZI</name>
<reference evidence="8 9" key="1">
    <citation type="submission" date="2024-02" db="EMBL/GenBank/DDBJ databases">
        <title>De novo assembly and annotation of 12 fungi associated with fruit tree decline syndrome in Ontario, Canada.</title>
        <authorList>
            <person name="Sulman M."/>
            <person name="Ellouze W."/>
            <person name="Ilyukhin E."/>
        </authorList>
    </citation>
    <scope>NUCLEOTIDE SEQUENCE [LARGE SCALE GENOMIC DNA]</scope>
    <source>
        <strain evidence="8 9">M11/M66-122</strain>
    </source>
</reference>
<dbReference type="Gene3D" id="3.30.1360.120">
    <property type="entry name" value="Probable tRNA modification gtpase trme, domain 1"/>
    <property type="match status" value="2"/>
</dbReference>